<evidence type="ECO:0000313" key="3">
    <source>
        <dbReference type="Proteomes" id="UP000199034"/>
    </source>
</evidence>
<keyword evidence="1" id="KW-0812">Transmembrane</keyword>
<feature type="transmembrane region" description="Helical" evidence="1">
    <location>
        <begin position="96"/>
        <end position="120"/>
    </location>
</feature>
<dbReference type="AlphaFoldDB" id="A0A1G6Y4E1"/>
<keyword evidence="3" id="KW-1185">Reference proteome</keyword>
<evidence type="ECO:0000256" key="1">
    <source>
        <dbReference type="SAM" id="Phobius"/>
    </source>
</evidence>
<accession>A0A1G6Y4E1</accession>
<dbReference type="RefSeq" id="WP_090859991.1">
    <property type="nucleotide sequence ID" value="NZ_FMZM01000011.1"/>
</dbReference>
<protein>
    <submittedName>
        <fullName evidence="2">Uncharacterized protein</fullName>
    </submittedName>
</protein>
<dbReference type="EMBL" id="FMZM01000011">
    <property type="protein sequence ID" value="SDD85141.1"/>
    <property type="molecule type" value="Genomic_DNA"/>
</dbReference>
<feature type="transmembrane region" description="Helical" evidence="1">
    <location>
        <begin position="70"/>
        <end position="90"/>
    </location>
</feature>
<keyword evidence="1" id="KW-1133">Transmembrane helix</keyword>
<feature type="transmembrane region" description="Helical" evidence="1">
    <location>
        <begin position="44"/>
        <end position="63"/>
    </location>
</feature>
<evidence type="ECO:0000313" key="2">
    <source>
        <dbReference type="EMBL" id="SDD85141.1"/>
    </source>
</evidence>
<keyword evidence="1" id="KW-0472">Membrane</keyword>
<organism evidence="2 3">
    <name type="scientific">Nocardioides lianchengensis</name>
    <dbReference type="NCBI Taxonomy" id="1045774"/>
    <lineage>
        <taxon>Bacteria</taxon>
        <taxon>Bacillati</taxon>
        <taxon>Actinomycetota</taxon>
        <taxon>Actinomycetes</taxon>
        <taxon>Propionibacteriales</taxon>
        <taxon>Nocardioidaceae</taxon>
        <taxon>Nocardioides</taxon>
    </lineage>
</organism>
<proteinExistence type="predicted"/>
<dbReference type="STRING" id="1045774.SAMN05421872_111193"/>
<reference evidence="2 3" key="1">
    <citation type="submission" date="2016-10" db="EMBL/GenBank/DDBJ databases">
        <authorList>
            <person name="de Groot N.N."/>
        </authorList>
    </citation>
    <scope>NUCLEOTIDE SEQUENCE [LARGE SCALE GENOMIC DNA]</scope>
    <source>
        <strain evidence="2 3">CGMCC 4.6858</strain>
    </source>
</reference>
<name>A0A1G6Y4E1_9ACTN</name>
<dbReference type="OrthoDB" id="4246695at2"/>
<gene>
    <name evidence="2" type="ORF">SAMN05421872_111193</name>
</gene>
<dbReference type="Proteomes" id="UP000199034">
    <property type="component" value="Unassembled WGS sequence"/>
</dbReference>
<sequence length="131" mass="13520">MKILAPALALLLSAAASVVAWLAWLGWHAEGWEDPVTGSYGGPYHPYEVVGLGVTLIVLVFLAAWWWSPVAVVTGAVLGLCAIAFADWGSEPGADGLFVIGVGLIGMGATAVGAAVGLASHATSRWWAVRH</sequence>